<accession>A0AAE0URK1</accession>
<evidence type="ECO:0008006" key="4">
    <source>
        <dbReference type="Google" id="ProtNLM"/>
    </source>
</evidence>
<reference evidence="2" key="1">
    <citation type="submission" date="2023-06" db="EMBL/GenBank/DDBJ databases">
        <title>Male Hemibagrus guttatus genome.</title>
        <authorList>
            <person name="Bian C."/>
        </authorList>
    </citation>
    <scope>NUCLEOTIDE SEQUENCE</scope>
    <source>
        <strain evidence="2">Male_cb2023</strain>
        <tissue evidence="2">Muscle</tissue>
    </source>
</reference>
<gene>
    <name evidence="2" type="ORF">QTP70_009382</name>
</gene>
<keyword evidence="1" id="KW-1133">Transmembrane helix</keyword>
<sequence>MSRRVMNGRVTANRTLEVRVVVSEDKSAIKGLVSQHEALMEDLELFFHRDPGIQAFVAQVEGQIIGVLVIKDEQDIEYIRANYDIENFVYFSQHQREEHGRLCQFTLNPIFQHYAKHFLKEALRLTYKSCLYYCIYPSYHSDKSVCAHSLTAVLSSMVPVHPRCQIIYPLEELGFNAPSSVITTEQVPYALNHINRKLTMENKVNINAKIVVVGASDTGLAFLEALTFWFYLFI</sequence>
<dbReference type="AlphaFoldDB" id="A0AAE0URK1"/>
<name>A0AAE0URK1_9TELE</name>
<dbReference type="PANTHER" id="PTHR21178">
    <property type="entry name" value="CILIA- AND FLAGELLA-ASSOCIATED PROTEIN 61"/>
    <property type="match status" value="1"/>
</dbReference>
<evidence type="ECO:0000313" key="3">
    <source>
        <dbReference type="Proteomes" id="UP001274896"/>
    </source>
</evidence>
<comment type="caution">
    <text evidence="2">The sequence shown here is derived from an EMBL/GenBank/DDBJ whole genome shotgun (WGS) entry which is preliminary data.</text>
</comment>
<feature type="transmembrane region" description="Helical" evidence="1">
    <location>
        <begin position="210"/>
        <end position="232"/>
    </location>
</feature>
<organism evidence="2 3">
    <name type="scientific">Hemibagrus guttatus</name>
    <dbReference type="NCBI Taxonomy" id="175788"/>
    <lineage>
        <taxon>Eukaryota</taxon>
        <taxon>Metazoa</taxon>
        <taxon>Chordata</taxon>
        <taxon>Craniata</taxon>
        <taxon>Vertebrata</taxon>
        <taxon>Euteleostomi</taxon>
        <taxon>Actinopterygii</taxon>
        <taxon>Neopterygii</taxon>
        <taxon>Teleostei</taxon>
        <taxon>Ostariophysi</taxon>
        <taxon>Siluriformes</taxon>
        <taxon>Bagridae</taxon>
        <taxon>Hemibagrus</taxon>
    </lineage>
</organism>
<keyword evidence="3" id="KW-1185">Reference proteome</keyword>
<dbReference type="EMBL" id="JAUCMX010000019">
    <property type="protein sequence ID" value="KAK3516329.1"/>
    <property type="molecule type" value="Genomic_DNA"/>
</dbReference>
<proteinExistence type="predicted"/>
<evidence type="ECO:0000313" key="2">
    <source>
        <dbReference type="EMBL" id="KAK3516329.1"/>
    </source>
</evidence>
<evidence type="ECO:0000256" key="1">
    <source>
        <dbReference type="SAM" id="Phobius"/>
    </source>
</evidence>
<dbReference type="PANTHER" id="PTHR21178:SF8">
    <property type="entry name" value="CILIA- AND FLAGELLA-ASSOCIATED PROTEIN 61"/>
    <property type="match status" value="1"/>
</dbReference>
<keyword evidence="1" id="KW-0472">Membrane</keyword>
<dbReference type="Proteomes" id="UP001274896">
    <property type="component" value="Unassembled WGS sequence"/>
</dbReference>
<protein>
    <recommendedName>
        <fullName evidence="4">Cilia- and flagella-associated protein 61 N-terminal domain-containing protein</fullName>
    </recommendedName>
</protein>
<dbReference type="InterPro" id="IPR038884">
    <property type="entry name" value="CFAP61"/>
</dbReference>
<keyword evidence="1" id="KW-0812">Transmembrane</keyword>